<evidence type="ECO:0000313" key="2">
    <source>
        <dbReference type="EMBL" id="MEP0818608.1"/>
    </source>
</evidence>
<dbReference type="EMBL" id="JAMPKM010000009">
    <property type="protein sequence ID" value="MEP0818608.1"/>
    <property type="molecule type" value="Genomic_DNA"/>
</dbReference>
<keyword evidence="3" id="KW-1185">Reference proteome</keyword>
<dbReference type="GO" id="GO:0016787">
    <property type="term" value="F:hydrolase activity"/>
    <property type="evidence" value="ECO:0007669"/>
    <property type="project" value="UniProtKB-KW"/>
</dbReference>
<proteinExistence type="predicted"/>
<protein>
    <submittedName>
        <fullName evidence="2">Alpha/beta fold hydrolase</fullName>
    </submittedName>
</protein>
<gene>
    <name evidence="2" type="ORF">NC998_16030</name>
</gene>
<accession>A0ABV0J9Z8</accession>
<dbReference type="Proteomes" id="UP001464891">
    <property type="component" value="Unassembled WGS sequence"/>
</dbReference>
<dbReference type="PRINTS" id="PR00412">
    <property type="entry name" value="EPOXHYDRLASE"/>
</dbReference>
<dbReference type="InterPro" id="IPR050228">
    <property type="entry name" value="Carboxylesterase_BioH"/>
</dbReference>
<reference evidence="2 3" key="1">
    <citation type="submission" date="2022-04" db="EMBL/GenBank/DDBJ databases">
        <title>Positive selection, recombination, and allopatry shape intraspecific diversity of widespread and dominant cyanobacteria.</title>
        <authorList>
            <person name="Wei J."/>
            <person name="Shu W."/>
            <person name="Hu C."/>
        </authorList>
    </citation>
    <scope>NUCLEOTIDE SEQUENCE [LARGE SCALE GENOMIC DNA]</scope>
    <source>
        <strain evidence="2 3">GB2-A4</strain>
    </source>
</reference>
<dbReference type="SUPFAM" id="SSF53474">
    <property type="entry name" value="alpha/beta-Hydrolases"/>
    <property type="match status" value="1"/>
</dbReference>
<dbReference type="InterPro" id="IPR000639">
    <property type="entry name" value="Epox_hydrolase-like"/>
</dbReference>
<evidence type="ECO:0000259" key="1">
    <source>
        <dbReference type="Pfam" id="PF00561"/>
    </source>
</evidence>
<sequence>MAVEERLVEVGPLKWFCREANPMNSTDKPPVLLLHSFPSQSYSWRQVLPALAEQGFRAIAPDWPGFGFSAKPDKRDFAYTPDAFVGALADLLQALEVERFSLVVQGFLGAVGLRYALQNPDQIERLAIFNTPLSTTAKLPWKIQQMGLPLVGDMMTQDPLLVDRLLEGGGPYQVADKDLDVYRRPFLKSSDAGRSLLYTLRNLQLPTATAEIEPGFANWERPILVAWGMSDPWLPFSMAENFTKAVPDAELVKLEEVGHYAQEDWYEKVNEVLLPFLRRQSH</sequence>
<organism evidence="2 3">
    <name type="scientific">Trichocoleus desertorum GB2-A4</name>
    <dbReference type="NCBI Taxonomy" id="2933944"/>
    <lineage>
        <taxon>Bacteria</taxon>
        <taxon>Bacillati</taxon>
        <taxon>Cyanobacteriota</taxon>
        <taxon>Cyanophyceae</taxon>
        <taxon>Leptolyngbyales</taxon>
        <taxon>Trichocoleusaceae</taxon>
        <taxon>Trichocoleus</taxon>
    </lineage>
</organism>
<feature type="domain" description="AB hydrolase-1" evidence="1">
    <location>
        <begin position="29"/>
        <end position="264"/>
    </location>
</feature>
<dbReference type="InterPro" id="IPR000073">
    <property type="entry name" value="AB_hydrolase_1"/>
</dbReference>
<evidence type="ECO:0000313" key="3">
    <source>
        <dbReference type="Proteomes" id="UP001464891"/>
    </source>
</evidence>
<dbReference type="PRINTS" id="PR00111">
    <property type="entry name" value="ABHYDROLASE"/>
</dbReference>
<dbReference type="PANTHER" id="PTHR43194:SF2">
    <property type="entry name" value="PEROXISOMAL MEMBRANE PROTEIN LPX1"/>
    <property type="match status" value="1"/>
</dbReference>
<dbReference type="RefSeq" id="WP_348252262.1">
    <property type="nucleotide sequence ID" value="NZ_JAMPKM010000009.1"/>
</dbReference>
<dbReference type="InterPro" id="IPR029058">
    <property type="entry name" value="AB_hydrolase_fold"/>
</dbReference>
<dbReference type="Pfam" id="PF00561">
    <property type="entry name" value="Abhydrolase_1"/>
    <property type="match status" value="1"/>
</dbReference>
<dbReference type="Gene3D" id="3.40.50.1820">
    <property type="entry name" value="alpha/beta hydrolase"/>
    <property type="match status" value="1"/>
</dbReference>
<keyword evidence="2" id="KW-0378">Hydrolase</keyword>
<name>A0ABV0J9Z8_9CYAN</name>
<comment type="caution">
    <text evidence="2">The sequence shown here is derived from an EMBL/GenBank/DDBJ whole genome shotgun (WGS) entry which is preliminary data.</text>
</comment>
<dbReference type="PANTHER" id="PTHR43194">
    <property type="entry name" value="HYDROLASE ALPHA/BETA FOLD FAMILY"/>
    <property type="match status" value="1"/>
</dbReference>